<feature type="compositionally biased region" description="Polar residues" evidence="2">
    <location>
        <begin position="205"/>
        <end position="224"/>
    </location>
</feature>
<dbReference type="Proteomes" id="UP001631993">
    <property type="component" value="Unassembled WGS sequence"/>
</dbReference>
<dbReference type="InterPro" id="IPR024455">
    <property type="entry name" value="Phage_capsid"/>
</dbReference>
<dbReference type="Gene3D" id="3.30.2400.10">
    <property type="entry name" value="Major capsid protein gp5"/>
    <property type="match status" value="1"/>
</dbReference>
<organism evidence="3 4">
    <name type="scientific">Streptomyces galilaeus</name>
    <dbReference type="NCBI Taxonomy" id="33899"/>
    <lineage>
        <taxon>Bacteria</taxon>
        <taxon>Bacillati</taxon>
        <taxon>Actinomycetota</taxon>
        <taxon>Actinomycetes</taxon>
        <taxon>Kitasatosporales</taxon>
        <taxon>Streptomycetaceae</taxon>
        <taxon>Streptomyces</taxon>
    </lineage>
</organism>
<evidence type="ECO:0000313" key="3">
    <source>
        <dbReference type="EMBL" id="MFM9652763.1"/>
    </source>
</evidence>
<feature type="region of interest" description="Disordered" evidence="2">
    <location>
        <begin position="205"/>
        <end position="225"/>
    </location>
</feature>
<gene>
    <name evidence="3" type="ORF">ACKI1S_42520</name>
</gene>
<evidence type="ECO:0000256" key="2">
    <source>
        <dbReference type="SAM" id="MobiDB-lite"/>
    </source>
</evidence>
<sequence length="465" mass="50343">MTLAELIAQARTALDTAITARQQEQDALMALRSDENLTEDAVAARVATRDAADAEVTRRQATLAGLEAEQVREDELAALQARTVPASNRAPAYDQVHRVGQEERTYRPDQDRRGAGFQGDVLGAFLGDYEAQARLARHMQEERTERGNRIRETRAVGTGAFTGLVIPQYLTDLYAPMARANRPFADACRRHTLPSQGMTVEISRVTTGSSVDNQAAENDAASETNMDDTALSVPVRTAAGQQTASRQSIERGAGVEDVILDDLFRAYGSRLDNTMLNVATVGLTNAATSVAYTDASPTTAELYPKVIEGLSGVEAALLDQASGDNLAVMHSRRWYWMQNAMGTSYPLITQPGVVAQTLGANYAEAYGRGVRGILPNGTPVIVDNNIATNLGAGTNEDEIYLVDRQECHLWEDPDAPVYIRAEQAKAANLGVLMVVYGYYAFTFQRQPHARKIAGTGLITPTFTGA</sequence>
<dbReference type="NCBIfam" id="TIGR01554">
    <property type="entry name" value="major_cap_HK97"/>
    <property type="match status" value="1"/>
</dbReference>
<dbReference type="RefSeq" id="WP_409096871.1">
    <property type="nucleotide sequence ID" value="NZ_JBJVND010000044.1"/>
</dbReference>
<comment type="subcellular location">
    <subcellularLocation>
        <location evidence="1">Virion</location>
    </subcellularLocation>
</comment>
<name>A0ABW9IWQ6_STRGJ</name>
<reference evidence="3 4" key="1">
    <citation type="submission" date="2024-12" db="EMBL/GenBank/DDBJ databases">
        <title>Forecasting of Potato common scab and diversities of Pathogenic streptomyces spp. in china.</title>
        <authorList>
            <person name="Handique U."/>
            <person name="Wu J."/>
        </authorList>
    </citation>
    <scope>NUCLEOTIDE SEQUENCE [LARGE SCALE GENOMIC DNA]</scope>
    <source>
        <strain evidence="3 4">ZRIMU1585</strain>
    </source>
</reference>
<dbReference type="SUPFAM" id="SSF56563">
    <property type="entry name" value="Major capsid protein gp5"/>
    <property type="match status" value="1"/>
</dbReference>
<evidence type="ECO:0000256" key="1">
    <source>
        <dbReference type="ARBA" id="ARBA00004328"/>
    </source>
</evidence>
<proteinExistence type="predicted"/>
<protein>
    <submittedName>
        <fullName evidence="3">Phage major capsid protein</fullName>
    </submittedName>
</protein>
<keyword evidence="4" id="KW-1185">Reference proteome</keyword>
<accession>A0ABW9IWQ6</accession>
<dbReference type="EMBL" id="JBJVNE010000032">
    <property type="protein sequence ID" value="MFM9652763.1"/>
    <property type="molecule type" value="Genomic_DNA"/>
</dbReference>
<evidence type="ECO:0000313" key="4">
    <source>
        <dbReference type="Proteomes" id="UP001631993"/>
    </source>
</evidence>
<comment type="caution">
    <text evidence="3">The sequence shown here is derived from an EMBL/GenBank/DDBJ whole genome shotgun (WGS) entry which is preliminary data.</text>
</comment>